<reference evidence="2" key="1">
    <citation type="journal article" date="2019" name="Gigascience">
        <title>De novo genome assembly of the endangered Acer yangbiense, a plant species with extremely small populations endemic to Yunnan Province, China.</title>
        <authorList>
            <person name="Yang J."/>
            <person name="Wariss H.M."/>
            <person name="Tao L."/>
            <person name="Zhang R."/>
            <person name="Yun Q."/>
            <person name="Hollingsworth P."/>
            <person name="Dao Z."/>
            <person name="Luo G."/>
            <person name="Guo H."/>
            <person name="Ma Y."/>
            <person name="Sun W."/>
        </authorList>
    </citation>
    <scope>NUCLEOTIDE SEQUENCE [LARGE SCALE GENOMIC DNA]</scope>
    <source>
        <strain evidence="2">cv. Malutang</strain>
    </source>
</reference>
<organism evidence="1 2">
    <name type="scientific">Acer yangbiense</name>
    <dbReference type="NCBI Taxonomy" id="1000413"/>
    <lineage>
        <taxon>Eukaryota</taxon>
        <taxon>Viridiplantae</taxon>
        <taxon>Streptophyta</taxon>
        <taxon>Embryophyta</taxon>
        <taxon>Tracheophyta</taxon>
        <taxon>Spermatophyta</taxon>
        <taxon>Magnoliopsida</taxon>
        <taxon>eudicotyledons</taxon>
        <taxon>Gunneridae</taxon>
        <taxon>Pentapetalae</taxon>
        <taxon>rosids</taxon>
        <taxon>malvids</taxon>
        <taxon>Sapindales</taxon>
        <taxon>Sapindaceae</taxon>
        <taxon>Hippocastanoideae</taxon>
        <taxon>Acereae</taxon>
        <taxon>Acer</taxon>
    </lineage>
</organism>
<accession>A0A5C7I366</accession>
<comment type="caution">
    <text evidence="1">The sequence shown here is derived from an EMBL/GenBank/DDBJ whole genome shotgun (WGS) entry which is preliminary data.</text>
</comment>
<dbReference type="EMBL" id="VAHF01000004">
    <property type="protein sequence ID" value="TXG63963.1"/>
    <property type="molecule type" value="Genomic_DNA"/>
</dbReference>
<dbReference type="OrthoDB" id="1939000at2759"/>
<evidence type="ECO:0000313" key="1">
    <source>
        <dbReference type="EMBL" id="TXG63963.1"/>
    </source>
</evidence>
<evidence type="ECO:0000313" key="2">
    <source>
        <dbReference type="Proteomes" id="UP000323000"/>
    </source>
</evidence>
<name>A0A5C7I366_9ROSI</name>
<proteinExistence type="predicted"/>
<protein>
    <submittedName>
        <fullName evidence="1">Uncharacterized protein</fullName>
    </submittedName>
</protein>
<dbReference type="Proteomes" id="UP000323000">
    <property type="component" value="Chromosome 4"/>
</dbReference>
<gene>
    <name evidence="1" type="ORF">EZV62_010957</name>
</gene>
<keyword evidence="2" id="KW-1185">Reference proteome</keyword>
<sequence>MAGLKDTLFGVQATLSDAVDRLDGLETDYGEITQATKATLREFRKGVKEDTCFLTQEIRNLYTFVEHELRAIRAEVEEIRTE</sequence>
<dbReference type="AlphaFoldDB" id="A0A5C7I366"/>